<dbReference type="NCBIfam" id="TIGR01851">
    <property type="entry name" value="argC_other"/>
    <property type="match status" value="1"/>
</dbReference>
<dbReference type="PANTHER" id="PTHR32338">
    <property type="entry name" value="N-ACETYL-GAMMA-GLUTAMYL-PHOSPHATE REDUCTASE, CHLOROPLASTIC-RELATED-RELATED"/>
    <property type="match status" value="1"/>
</dbReference>
<keyword evidence="3 6" id="KW-0028">Amino-acid biosynthesis</keyword>
<dbReference type="CDD" id="cd23935">
    <property type="entry name" value="AGPR_2_C"/>
    <property type="match status" value="1"/>
</dbReference>
<dbReference type="RefSeq" id="WP_206580925.1">
    <property type="nucleotide sequence ID" value="NZ_JAFJZZ010000001.1"/>
</dbReference>
<feature type="domain" description="Semialdehyde dehydrogenase NAD-binding" evidence="7">
    <location>
        <begin position="4"/>
        <end position="104"/>
    </location>
</feature>
<proteinExistence type="inferred from homology"/>
<dbReference type="SMART" id="SM00859">
    <property type="entry name" value="Semialdhyde_dh"/>
    <property type="match status" value="1"/>
</dbReference>
<name>A0A939IGM5_CLOAM</name>
<dbReference type="SUPFAM" id="SSF51735">
    <property type="entry name" value="NAD(P)-binding Rossmann-fold domains"/>
    <property type="match status" value="1"/>
</dbReference>
<evidence type="ECO:0000313" key="9">
    <source>
        <dbReference type="Proteomes" id="UP000664545"/>
    </source>
</evidence>
<dbReference type="AlphaFoldDB" id="A0A939IGM5"/>
<dbReference type="InterPro" id="IPR036291">
    <property type="entry name" value="NAD(P)-bd_dom_sf"/>
</dbReference>
<dbReference type="Gene3D" id="3.40.50.720">
    <property type="entry name" value="NAD(P)-binding Rossmann-like Domain"/>
    <property type="match status" value="1"/>
</dbReference>
<evidence type="ECO:0000256" key="2">
    <source>
        <dbReference type="ARBA" id="ARBA00022571"/>
    </source>
</evidence>
<dbReference type="EC" id="1.2.1.38" evidence="6"/>
<dbReference type="InterPro" id="IPR010136">
    <property type="entry name" value="AGPR_type-2"/>
</dbReference>
<protein>
    <recommendedName>
        <fullName evidence="6">N-acetyl-gamma-glutamyl-phosphate reductase</fullName>
        <shortName evidence="6">AGPR</shortName>
        <ecNumber evidence="6">1.2.1.38</ecNumber>
    </recommendedName>
    <alternativeName>
        <fullName evidence="6">N-acetyl-glutamate semialdehyde dehydrogenase</fullName>
        <shortName evidence="6">NAGSA dehydrogenase</shortName>
    </alternativeName>
</protein>
<comment type="subcellular location">
    <subcellularLocation>
        <location evidence="6">Cytoplasm</location>
    </subcellularLocation>
</comment>
<dbReference type="Pfam" id="PF01118">
    <property type="entry name" value="Semialdhyde_dh"/>
    <property type="match status" value="1"/>
</dbReference>
<keyword evidence="4 6" id="KW-0521">NADP</keyword>
<dbReference type="Pfam" id="PF22698">
    <property type="entry name" value="Semialdhyde_dhC_1"/>
    <property type="match status" value="1"/>
</dbReference>
<dbReference type="GO" id="GO:0003942">
    <property type="term" value="F:N-acetyl-gamma-glutamyl-phosphate reductase activity"/>
    <property type="evidence" value="ECO:0007669"/>
    <property type="project" value="UniProtKB-UniRule"/>
</dbReference>
<comment type="function">
    <text evidence="6">Catalyzes the NADPH-dependent reduction of N-acetyl-5-glutamyl phosphate to yield N-acetyl-L-glutamate 5-semialdehyde.</text>
</comment>
<keyword evidence="5 6" id="KW-0560">Oxidoreductase</keyword>
<organism evidence="8 9">
    <name type="scientific">Clostridium aminobutyricum</name>
    <dbReference type="NCBI Taxonomy" id="33953"/>
    <lineage>
        <taxon>Bacteria</taxon>
        <taxon>Bacillati</taxon>
        <taxon>Bacillota</taxon>
        <taxon>Clostridia</taxon>
        <taxon>Eubacteriales</taxon>
        <taxon>Clostridiaceae</taxon>
        <taxon>Clostridium</taxon>
    </lineage>
</organism>
<feature type="active site" evidence="6">
    <location>
        <position position="115"/>
    </location>
</feature>
<dbReference type="InterPro" id="IPR050085">
    <property type="entry name" value="AGPR"/>
</dbReference>
<dbReference type="Gene3D" id="3.30.360.10">
    <property type="entry name" value="Dihydrodipicolinate Reductase, domain 2"/>
    <property type="match status" value="1"/>
</dbReference>
<evidence type="ECO:0000256" key="6">
    <source>
        <dbReference type="HAMAP-Rule" id="MF_01110"/>
    </source>
</evidence>
<evidence type="ECO:0000256" key="1">
    <source>
        <dbReference type="ARBA" id="ARBA00022490"/>
    </source>
</evidence>
<reference evidence="8" key="1">
    <citation type="submission" date="2021-02" db="EMBL/GenBank/DDBJ databases">
        <title>Abyssanaerobacter marinus gen.nov., sp., nov, anaerobic bacterium isolated from the Onnuri vent field of Indian Ocean and suggestion of Mogibacteriaceae fam. nov., and proposal of reclassification of ambiguous this family's genus member.</title>
        <authorList>
            <person name="Kim Y.J."/>
            <person name="Yang J.-A."/>
        </authorList>
    </citation>
    <scope>NUCLEOTIDE SEQUENCE</scope>
    <source>
        <strain evidence="8">DSM 2634</strain>
    </source>
</reference>
<keyword evidence="2 6" id="KW-0055">Arginine biosynthesis</keyword>
<dbReference type="InterPro" id="IPR058924">
    <property type="entry name" value="AGPR_dimerisation_dom"/>
</dbReference>
<comment type="caution">
    <text evidence="8">The sequence shown here is derived from an EMBL/GenBank/DDBJ whole genome shotgun (WGS) entry which is preliminary data.</text>
</comment>
<comment type="catalytic activity">
    <reaction evidence="6">
        <text>N-acetyl-L-glutamate 5-semialdehyde + phosphate + NADP(+) = N-acetyl-L-glutamyl 5-phosphate + NADPH + H(+)</text>
        <dbReference type="Rhea" id="RHEA:21588"/>
        <dbReference type="ChEBI" id="CHEBI:15378"/>
        <dbReference type="ChEBI" id="CHEBI:29123"/>
        <dbReference type="ChEBI" id="CHEBI:43474"/>
        <dbReference type="ChEBI" id="CHEBI:57783"/>
        <dbReference type="ChEBI" id="CHEBI:57936"/>
        <dbReference type="ChEBI" id="CHEBI:58349"/>
        <dbReference type="EC" id="1.2.1.38"/>
    </reaction>
</comment>
<dbReference type="GO" id="GO:0005737">
    <property type="term" value="C:cytoplasm"/>
    <property type="evidence" value="ECO:0007669"/>
    <property type="project" value="UniProtKB-SubCell"/>
</dbReference>
<evidence type="ECO:0000256" key="4">
    <source>
        <dbReference type="ARBA" id="ARBA00022857"/>
    </source>
</evidence>
<gene>
    <name evidence="6 8" type="primary">argC</name>
    <name evidence="8" type="ORF">JYB65_02145</name>
</gene>
<dbReference type="InterPro" id="IPR000534">
    <property type="entry name" value="Semialdehyde_DH_NAD-bd"/>
</dbReference>
<evidence type="ECO:0000256" key="3">
    <source>
        <dbReference type="ARBA" id="ARBA00022605"/>
    </source>
</evidence>
<comment type="similarity">
    <text evidence="6">Belongs to the NAGSA dehydrogenase family. Type 2 subfamily.</text>
</comment>
<dbReference type="PANTHER" id="PTHR32338:SF10">
    <property type="entry name" value="N-ACETYL-GAMMA-GLUTAMYL-PHOSPHATE REDUCTASE, CHLOROPLASTIC-RELATED"/>
    <property type="match status" value="1"/>
</dbReference>
<keyword evidence="9" id="KW-1185">Reference proteome</keyword>
<dbReference type="EMBL" id="JAFJZZ010000001">
    <property type="protein sequence ID" value="MBN7772152.1"/>
    <property type="molecule type" value="Genomic_DNA"/>
</dbReference>
<evidence type="ECO:0000256" key="5">
    <source>
        <dbReference type="ARBA" id="ARBA00023002"/>
    </source>
</evidence>
<comment type="pathway">
    <text evidence="6">Amino-acid biosynthesis; L-arginine biosynthesis; N(2)-acetyl-L-ornithine from L-glutamate: step 3/4.</text>
</comment>
<sequence length="313" mass="34619">MSYKVFIDGHEGTTGLRIVDRLSARKDIEIININEENRKNIEARAEKINQADISFLCLPDAASIEIVSVIPKTAKILDTSTAHRTNPEWVYGLPELSPEQKSNIQHSNRVAVPGCHATGFIVLTKPMVASGLCAADYPFFCESITGYSGGGKKTIAAYHEEGRSEELSSPRQYGLTQQHKHLKEMKAMTGIEFNPIFTPVINDFYNGMLVTVPIHTRFLKTKASAADIHKLFKNYYKGSKLVKVADFGFELELGFLTANTLADKDNLQLFIYGNEEQVLLTARYDNLGKGASGAAIQCMNIMLGLPEEEGLVI</sequence>
<dbReference type="SUPFAM" id="SSF55347">
    <property type="entry name" value="Glyceraldehyde-3-phosphate dehydrogenase-like, C-terminal domain"/>
    <property type="match status" value="1"/>
</dbReference>
<dbReference type="GO" id="GO:0051287">
    <property type="term" value="F:NAD binding"/>
    <property type="evidence" value="ECO:0007669"/>
    <property type="project" value="InterPro"/>
</dbReference>
<keyword evidence="1 6" id="KW-0963">Cytoplasm</keyword>
<evidence type="ECO:0000313" key="8">
    <source>
        <dbReference type="EMBL" id="MBN7772152.1"/>
    </source>
</evidence>
<dbReference type="GO" id="GO:0006526">
    <property type="term" value="P:L-arginine biosynthetic process"/>
    <property type="evidence" value="ECO:0007669"/>
    <property type="project" value="UniProtKB-UniRule"/>
</dbReference>
<dbReference type="HAMAP" id="MF_01110">
    <property type="entry name" value="ArgC_type2"/>
    <property type="match status" value="1"/>
</dbReference>
<dbReference type="Proteomes" id="UP000664545">
    <property type="component" value="Unassembled WGS sequence"/>
</dbReference>
<accession>A0A939IGM5</accession>
<evidence type="ECO:0000259" key="7">
    <source>
        <dbReference type="SMART" id="SM00859"/>
    </source>
</evidence>